<evidence type="ECO:0000259" key="4">
    <source>
        <dbReference type="Pfam" id="PF03372"/>
    </source>
</evidence>
<dbReference type="Pfam" id="PF03372">
    <property type="entry name" value="Exo_endo_phos"/>
    <property type="match status" value="1"/>
</dbReference>
<dbReference type="AlphaFoldDB" id="A0A0C2YEE7"/>
<dbReference type="InterPro" id="IPR050410">
    <property type="entry name" value="CCR4/nocturin_mRNA_transcr"/>
</dbReference>
<evidence type="ECO:0000256" key="3">
    <source>
        <dbReference type="SAM" id="MobiDB-lite"/>
    </source>
</evidence>
<protein>
    <recommendedName>
        <fullName evidence="4">Endonuclease/exonuclease/phosphatase domain-containing protein</fullName>
    </recommendedName>
</protein>
<reference evidence="5 6" key="1">
    <citation type="submission" date="2014-04" db="EMBL/GenBank/DDBJ databases">
        <authorList>
            <consortium name="DOE Joint Genome Institute"/>
            <person name="Kuo A."/>
            <person name="Gay G."/>
            <person name="Dore J."/>
            <person name="Kohler A."/>
            <person name="Nagy L.G."/>
            <person name="Floudas D."/>
            <person name="Copeland A."/>
            <person name="Barry K.W."/>
            <person name="Cichocki N."/>
            <person name="Veneault-Fourrey C."/>
            <person name="LaButti K."/>
            <person name="Lindquist E.A."/>
            <person name="Lipzen A."/>
            <person name="Lundell T."/>
            <person name="Morin E."/>
            <person name="Murat C."/>
            <person name="Sun H."/>
            <person name="Tunlid A."/>
            <person name="Henrissat B."/>
            <person name="Grigoriev I.V."/>
            <person name="Hibbett D.S."/>
            <person name="Martin F."/>
            <person name="Nordberg H.P."/>
            <person name="Cantor M.N."/>
            <person name="Hua S.X."/>
        </authorList>
    </citation>
    <scope>NUCLEOTIDE SEQUENCE [LARGE SCALE GENOMIC DNA]</scope>
    <source>
        <strain evidence="6">h7</strain>
    </source>
</reference>
<comment type="similarity">
    <text evidence="1">Belongs to the CCR4/nocturin family.</text>
</comment>
<keyword evidence="6" id="KW-1185">Reference proteome</keyword>
<reference evidence="6" key="2">
    <citation type="submission" date="2015-01" db="EMBL/GenBank/DDBJ databases">
        <title>Evolutionary Origins and Diversification of the Mycorrhizal Mutualists.</title>
        <authorList>
            <consortium name="DOE Joint Genome Institute"/>
            <consortium name="Mycorrhizal Genomics Consortium"/>
            <person name="Kohler A."/>
            <person name="Kuo A."/>
            <person name="Nagy L.G."/>
            <person name="Floudas D."/>
            <person name="Copeland A."/>
            <person name="Barry K.W."/>
            <person name="Cichocki N."/>
            <person name="Veneault-Fourrey C."/>
            <person name="LaButti K."/>
            <person name="Lindquist E.A."/>
            <person name="Lipzen A."/>
            <person name="Lundell T."/>
            <person name="Morin E."/>
            <person name="Murat C."/>
            <person name="Riley R."/>
            <person name="Ohm R."/>
            <person name="Sun H."/>
            <person name="Tunlid A."/>
            <person name="Henrissat B."/>
            <person name="Grigoriev I.V."/>
            <person name="Hibbett D.S."/>
            <person name="Martin F."/>
        </authorList>
    </citation>
    <scope>NUCLEOTIDE SEQUENCE [LARGE SCALE GENOMIC DNA]</scope>
    <source>
        <strain evidence="6">h7</strain>
    </source>
</reference>
<keyword evidence="2" id="KW-0378">Hydrolase</keyword>
<evidence type="ECO:0000256" key="1">
    <source>
        <dbReference type="ARBA" id="ARBA00010774"/>
    </source>
</evidence>
<dbReference type="GO" id="GO:0000175">
    <property type="term" value="F:3'-5'-RNA exonuclease activity"/>
    <property type="evidence" value="ECO:0007669"/>
    <property type="project" value="TreeGrafter"/>
</dbReference>
<dbReference type="Gene3D" id="3.60.10.10">
    <property type="entry name" value="Endonuclease/exonuclease/phosphatase"/>
    <property type="match status" value="1"/>
</dbReference>
<name>A0A0C2YEE7_HEBCY</name>
<dbReference type="InterPro" id="IPR005135">
    <property type="entry name" value="Endo/exonuclease/phosphatase"/>
</dbReference>
<accession>A0A0C2YEE7</accession>
<dbReference type="Proteomes" id="UP000053424">
    <property type="component" value="Unassembled WGS sequence"/>
</dbReference>
<evidence type="ECO:0000313" key="6">
    <source>
        <dbReference type="Proteomes" id="UP000053424"/>
    </source>
</evidence>
<dbReference type="OrthoDB" id="428734at2759"/>
<evidence type="ECO:0000256" key="2">
    <source>
        <dbReference type="ARBA" id="ARBA00022801"/>
    </source>
</evidence>
<gene>
    <name evidence="5" type="ORF">M413DRAFT_221945</name>
</gene>
<proteinExistence type="inferred from homology"/>
<dbReference type="HOGENOM" id="CLU_034867_1_0_1"/>
<feature type="region of interest" description="Disordered" evidence="3">
    <location>
        <begin position="291"/>
        <end position="311"/>
    </location>
</feature>
<dbReference type="PANTHER" id="PTHR12121">
    <property type="entry name" value="CARBON CATABOLITE REPRESSOR PROTEIN 4"/>
    <property type="match status" value="1"/>
</dbReference>
<feature type="domain" description="Endonuclease/exonuclease/phosphatase" evidence="4">
    <location>
        <begin position="68"/>
        <end position="397"/>
    </location>
</feature>
<sequence>MNARKAYQMTPEALALSLARKEKKLKQALEAAANPPAALLLTRAWLTLTSSQPKSSNEAFSSHQVKILTWNLLAQCLIRRELFPTSDCLKVALRERCLHEEILRQNSDILCLQEVDRLERLLPILENAGYLHHYASGPKKKHGCMIAFKKDLYSLVSAKVVFYDDEHAGKQGGPPRIASSFKTRNIANLVALRSKGNEGEGIIVATTHLFWHPRYTYERIRQLAILIREATVFRERLSATSWPCVIAGDFNFGPSDPAYSLITGDTLLPLQEEMILSSRVVHATRDPSILASTSSSVKHSEDDETEDVDPDRDIVNARPATKEDRLLEIPEIVEWFSTLPTLCSAYNEGLYQARRLGTVIPTYGARVELPPGRQGATEPEYTSYTHYWKAVLDYIFFLSPPEKPIEITGLLTPLRSEDLEPGLPQKRISGSDHTPLVAEMRWVIK</sequence>
<dbReference type="GO" id="GO:0006139">
    <property type="term" value="P:nucleobase-containing compound metabolic process"/>
    <property type="evidence" value="ECO:0007669"/>
    <property type="project" value="UniProtKB-ARBA"/>
</dbReference>
<dbReference type="EMBL" id="KN831769">
    <property type="protein sequence ID" value="KIM48118.1"/>
    <property type="molecule type" value="Genomic_DNA"/>
</dbReference>
<organism evidence="5 6">
    <name type="scientific">Hebeloma cylindrosporum</name>
    <dbReference type="NCBI Taxonomy" id="76867"/>
    <lineage>
        <taxon>Eukaryota</taxon>
        <taxon>Fungi</taxon>
        <taxon>Dikarya</taxon>
        <taxon>Basidiomycota</taxon>
        <taxon>Agaricomycotina</taxon>
        <taxon>Agaricomycetes</taxon>
        <taxon>Agaricomycetidae</taxon>
        <taxon>Agaricales</taxon>
        <taxon>Agaricineae</taxon>
        <taxon>Hymenogastraceae</taxon>
        <taxon>Hebeloma</taxon>
    </lineage>
</organism>
<evidence type="ECO:0000313" key="5">
    <source>
        <dbReference type="EMBL" id="KIM48118.1"/>
    </source>
</evidence>
<dbReference type="PANTHER" id="PTHR12121:SF45">
    <property type="entry name" value="NOCTURNIN"/>
    <property type="match status" value="1"/>
</dbReference>
<dbReference type="SUPFAM" id="SSF56219">
    <property type="entry name" value="DNase I-like"/>
    <property type="match status" value="1"/>
</dbReference>
<dbReference type="InterPro" id="IPR036691">
    <property type="entry name" value="Endo/exonu/phosph_ase_sf"/>
</dbReference>